<evidence type="ECO:0000259" key="3">
    <source>
        <dbReference type="Pfam" id="PF00171"/>
    </source>
</evidence>
<dbReference type="GO" id="GO:0036243">
    <property type="term" value="F:succinate-semialdehyde dehydrogenase (NADP+) activity"/>
    <property type="evidence" value="ECO:0007669"/>
    <property type="project" value="UniProtKB-EC"/>
</dbReference>
<dbReference type="EC" id="1.2.1.79" evidence="4"/>
<dbReference type="EC" id="1.2.1.16" evidence="4"/>
<keyword evidence="5" id="KW-1185">Reference proteome</keyword>
<dbReference type="EMBL" id="JACCBD010000001">
    <property type="protein sequence ID" value="NYD25712.1"/>
    <property type="molecule type" value="Genomic_DNA"/>
</dbReference>
<reference evidence="4 5" key="1">
    <citation type="submission" date="2020-07" db="EMBL/GenBank/DDBJ databases">
        <title>Sequencing the genomes of 1000 actinobacteria strains.</title>
        <authorList>
            <person name="Klenk H.-P."/>
        </authorList>
    </citation>
    <scope>NUCLEOTIDE SEQUENCE [LARGE SCALE GENOMIC DNA]</scope>
    <source>
        <strain evidence="4 5">DSM 17380</strain>
    </source>
</reference>
<feature type="domain" description="Aldehyde dehydrogenase" evidence="3">
    <location>
        <begin position="38"/>
        <end position="487"/>
    </location>
</feature>
<keyword evidence="2 4" id="KW-0560">Oxidoreductase</keyword>
<dbReference type="FunFam" id="3.40.309.10:FF:000004">
    <property type="entry name" value="Succinate-semialdehyde dehydrogenase I"/>
    <property type="match status" value="1"/>
</dbReference>
<evidence type="ECO:0000313" key="5">
    <source>
        <dbReference type="Proteomes" id="UP000586095"/>
    </source>
</evidence>
<dbReference type="FunFam" id="3.40.605.10:FF:000063">
    <property type="entry name" value="Succinate-semialdehyde dehydrogenase, mitochondrial"/>
    <property type="match status" value="1"/>
</dbReference>
<dbReference type="CDD" id="cd07103">
    <property type="entry name" value="ALDH_F5_SSADH_GabD"/>
    <property type="match status" value="1"/>
</dbReference>
<organism evidence="4 5">
    <name type="scientific">Leucobacter aridicollis</name>
    <dbReference type="NCBI Taxonomy" id="283878"/>
    <lineage>
        <taxon>Bacteria</taxon>
        <taxon>Bacillati</taxon>
        <taxon>Actinomycetota</taxon>
        <taxon>Actinomycetes</taxon>
        <taxon>Micrococcales</taxon>
        <taxon>Microbacteriaceae</taxon>
        <taxon>Leucobacter</taxon>
    </lineage>
</organism>
<evidence type="ECO:0000313" key="4">
    <source>
        <dbReference type="EMBL" id="NYD25712.1"/>
    </source>
</evidence>
<proteinExistence type="inferred from homology"/>
<dbReference type="InterPro" id="IPR016161">
    <property type="entry name" value="Ald_DH/histidinol_DH"/>
</dbReference>
<dbReference type="Gene3D" id="3.40.605.10">
    <property type="entry name" value="Aldehyde Dehydrogenase, Chain A, domain 1"/>
    <property type="match status" value="1"/>
</dbReference>
<comment type="similarity">
    <text evidence="1">Belongs to the aldehyde dehydrogenase family.</text>
</comment>
<accession>A0A852RG82</accession>
<evidence type="ECO:0000256" key="2">
    <source>
        <dbReference type="ARBA" id="ARBA00023002"/>
    </source>
</evidence>
<dbReference type="InterPro" id="IPR016160">
    <property type="entry name" value="Ald_DH_CS_CYS"/>
</dbReference>
<dbReference type="InterPro" id="IPR015590">
    <property type="entry name" value="Aldehyde_DH_dom"/>
</dbReference>
<protein>
    <submittedName>
        <fullName evidence="4">Succinate-semialdehyde dehydrogenase/glutarate-semialdehyde dehydrogenase</fullName>
        <ecNumber evidence="4">1.2.1.16</ecNumber>
        <ecNumber evidence="4">1.2.1.20</ecNumber>
        <ecNumber evidence="4">1.2.1.79</ecNumber>
    </submittedName>
</protein>
<dbReference type="InterPro" id="IPR016163">
    <property type="entry name" value="Ald_DH_C"/>
</dbReference>
<dbReference type="PANTHER" id="PTHR43353:SF5">
    <property type="entry name" value="SUCCINATE-SEMIALDEHYDE DEHYDROGENASE, MITOCHONDRIAL"/>
    <property type="match status" value="1"/>
</dbReference>
<dbReference type="InterPro" id="IPR050740">
    <property type="entry name" value="Aldehyde_DH_Superfamily"/>
</dbReference>
<dbReference type="Proteomes" id="UP000586095">
    <property type="component" value="Unassembled WGS sequence"/>
</dbReference>
<dbReference type="SUPFAM" id="SSF53720">
    <property type="entry name" value="ALDH-like"/>
    <property type="match status" value="1"/>
</dbReference>
<dbReference type="PROSITE" id="PS00070">
    <property type="entry name" value="ALDEHYDE_DEHYDR_CYS"/>
    <property type="match status" value="1"/>
</dbReference>
<sequence length="499" mass="52250">MTSPLTVRQESELLAGSASAIALADSVIAGLGLPADGIPVHDPATGQRIASVPDVSAAGAVAELAIADAAGAAWARTTARHRASLLSRWYELIVEHTEEIAHLITREMGKTLAEARGEVKYGSDFVRLYAEEAVRPGGGFRDVPDGGSSLLIKRSPVGLAVLITPWNFPLAMATRKIAPALAAGCPVVVKPATLTPLTTYFVVELARRAGIPAELVRVVTTSNAGDFSDAVLRDPRTRKVSFTGSTPVGKQLLRIASDGVLRTSMELGGNGPLLVFDDADLERAVDGVFAAKLRNGGQSCIAANRIYVQDGIADAFVEAFAERLSASPVGNGFGEGVAVGPLIDERAVREMRALTDEAIADGAELRTGGATYEGPGQFFAPTVLDRVPAESRVANVEIFGPIAAIQRFSSEEEGIARANDTEFGLAGYVFTENLDRALNVADALETGLVGINQGVPSNAAAPFGGVKQSGLGREGSAEGLEEYQNVRFYNVARRASAEL</sequence>
<dbReference type="AlphaFoldDB" id="A0A852RG82"/>
<gene>
    <name evidence="4" type="ORF">BJ960_000515</name>
</gene>
<dbReference type="GO" id="GO:0102810">
    <property type="term" value="F:glutarate-semialdehyde dehydrogenase (NADP+) activity"/>
    <property type="evidence" value="ECO:0007669"/>
    <property type="project" value="UniProtKB-EC"/>
</dbReference>
<comment type="caution">
    <text evidence="4">The sequence shown here is derived from an EMBL/GenBank/DDBJ whole genome shotgun (WGS) entry which is preliminary data.</text>
</comment>
<dbReference type="GO" id="GO:0009450">
    <property type="term" value="P:gamma-aminobutyric acid catabolic process"/>
    <property type="evidence" value="ECO:0007669"/>
    <property type="project" value="TreeGrafter"/>
</dbReference>
<dbReference type="Pfam" id="PF00171">
    <property type="entry name" value="Aldedh"/>
    <property type="match status" value="1"/>
</dbReference>
<evidence type="ECO:0000256" key="1">
    <source>
        <dbReference type="ARBA" id="ARBA00009986"/>
    </source>
</evidence>
<dbReference type="Gene3D" id="3.40.309.10">
    <property type="entry name" value="Aldehyde Dehydrogenase, Chain A, domain 2"/>
    <property type="match status" value="1"/>
</dbReference>
<dbReference type="GO" id="GO:0004777">
    <property type="term" value="F:succinate-semialdehyde dehydrogenase (NAD+) activity"/>
    <property type="evidence" value="ECO:0007669"/>
    <property type="project" value="TreeGrafter"/>
</dbReference>
<name>A0A852RG82_9MICO</name>
<dbReference type="EC" id="1.2.1.20" evidence="4"/>
<dbReference type="InterPro" id="IPR016162">
    <property type="entry name" value="Ald_DH_N"/>
</dbReference>
<dbReference type="RefSeq" id="WP_185986129.1">
    <property type="nucleotide sequence ID" value="NZ_BAAALZ010000002.1"/>
</dbReference>
<dbReference type="PANTHER" id="PTHR43353">
    <property type="entry name" value="SUCCINATE-SEMIALDEHYDE DEHYDROGENASE, MITOCHONDRIAL"/>
    <property type="match status" value="1"/>
</dbReference>